<proteinExistence type="inferred from homology"/>
<dbReference type="SMART" id="SM00020">
    <property type="entry name" value="Tryp_SPc"/>
    <property type="match status" value="1"/>
</dbReference>
<dbReference type="eggNOG" id="KOG3627">
    <property type="taxonomic scope" value="Eukaryota"/>
</dbReference>
<evidence type="ECO:0000259" key="7">
    <source>
        <dbReference type="PROSITE" id="PS50240"/>
    </source>
</evidence>
<dbReference type="InterPro" id="IPR001254">
    <property type="entry name" value="Trypsin_dom"/>
</dbReference>
<dbReference type="SUPFAM" id="SSF50494">
    <property type="entry name" value="Trypsin-like serine proteases"/>
    <property type="match status" value="1"/>
</dbReference>
<dbReference type="STRING" id="7370.A0A1I8ME02"/>
<dbReference type="FunFam" id="2.40.10.10:FF:000034">
    <property type="entry name" value="Eupolytin"/>
    <property type="match status" value="1"/>
</dbReference>
<evidence type="ECO:0000256" key="1">
    <source>
        <dbReference type="ARBA" id="ARBA00007664"/>
    </source>
</evidence>
<dbReference type="Pfam" id="PF00089">
    <property type="entry name" value="Trypsin"/>
    <property type="match status" value="1"/>
</dbReference>
<evidence type="ECO:0000256" key="5">
    <source>
        <dbReference type="ARBA" id="ARBA00023157"/>
    </source>
</evidence>
<accession>A0A1I8ME02</accession>
<reference evidence="8" key="1">
    <citation type="submission" date="2020-05" db="UniProtKB">
        <authorList>
            <consortium name="EnsemblMetazoa"/>
        </authorList>
    </citation>
    <scope>IDENTIFICATION</scope>
    <source>
        <strain evidence="8">Aabys</strain>
    </source>
</reference>
<dbReference type="EnsemblMetazoa" id="MDOA003923-RA">
    <property type="protein sequence ID" value="MDOA003923-PA"/>
    <property type="gene ID" value="MDOA003923"/>
</dbReference>
<protein>
    <recommendedName>
        <fullName evidence="7">Peptidase S1 domain-containing protein</fullName>
    </recommendedName>
</protein>
<keyword evidence="5" id="KW-1015">Disulfide bond</keyword>
<dbReference type="InterPro" id="IPR001314">
    <property type="entry name" value="Peptidase_S1A"/>
</dbReference>
<keyword evidence="2" id="KW-0645">Protease</keyword>
<keyword evidence="3" id="KW-0378">Hydrolase</keyword>
<evidence type="ECO:0000256" key="2">
    <source>
        <dbReference type="ARBA" id="ARBA00022670"/>
    </source>
</evidence>
<dbReference type="InterPro" id="IPR018114">
    <property type="entry name" value="TRYPSIN_HIS"/>
</dbReference>
<dbReference type="InterPro" id="IPR043504">
    <property type="entry name" value="Peptidase_S1_PA_chymotrypsin"/>
</dbReference>
<name>A0A1I8ME02_MUSDO</name>
<dbReference type="VEuPathDB" id="VectorBase:MDOA003923"/>
<evidence type="ECO:0000256" key="6">
    <source>
        <dbReference type="SAM" id="SignalP"/>
    </source>
</evidence>
<dbReference type="PANTHER" id="PTHR24276">
    <property type="entry name" value="POLYSERASE-RELATED"/>
    <property type="match status" value="1"/>
</dbReference>
<dbReference type="OrthoDB" id="10059102at2759"/>
<keyword evidence="6" id="KW-0732">Signal</keyword>
<evidence type="ECO:0000256" key="3">
    <source>
        <dbReference type="ARBA" id="ARBA00022801"/>
    </source>
</evidence>
<dbReference type="PROSITE" id="PS50240">
    <property type="entry name" value="TRYPSIN_DOM"/>
    <property type="match status" value="1"/>
</dbReference>
<dbReference type="CDD" id="cd00190">
    <property type="entry name" value="Tryp_SPc"/>
    <property type="match status" value="1"/>
</dbReference>
<feature type="chain" id="PRO_5044560237" description="Peptidase S1 domain-containing protein" evidence="6">
    <location>
        <begin position="17"/>
        <end position="245"/>
    </location>
</feature>
<evidence type="ECO:0000313" key="8">
    <source>
        <dbReference type="EnsemblMetazoa" id="MDOA003923-PA"/>
    </source>
</evidence>
<comment type="similarity">
    <text evidence="1">Belongs to the peptidase S1 family.</text>
</comment>
<dbReference type="GO" id="GO:0006508">
    <property type="term" value="P:proteolysis"/>
    <property type="evidence" value="ECO:0007669"/>
    <property type="project" value="UniProtKB-KW"/>
</dbReference>
<dbReference type="RefSeq" id="XP_005187467.2">
    <property type="nucleotide sequence ID" value="XM_005187410.4"/>
</dbReference>
<dbReference type="InterPro" id="IPR009003">
    <property type="entry name" value="Peptidase_S1_PA"/>
</dbReference>
<dbReference type="PANTHER" id="PTHR24276:SF91">
    <property type="entry name" value="AT26814P-RELATED"/>
    <property type="match status" value="1"/>
</dbReference>
<evidence type="ECO:0000256" key="4">
    <source>
        <dbReference type="ARBA" id="ARBA00022825"/>
    </source>
</evidence>
<dbReference type="Gene3D" id="2.40.10.10">
    <property type="entry name" value="Trypsin-like serine proteases"/>
    <property type="match status" value="1"/>
</dbReference>
<gene>
    <name evidence="8" type="primary">101892918</name>
</gene>
<feature type="signal peptide" evidence="6">
    <location>
        <begin position="1"/>
        <end position="16"/>
    </location>
</feature>
<sequence length="245" mass="26850">MLRTLLLCCWVAFALAQDSRIINGDIIDIAHAPYIMQLRTPRDITVCGGTLIAPRYVVTAAHCMDKMKPEDFLVVGGASTVDEPGVKRKVVKGFIHPGYRMLNKDRDVAVLKLDGDMVGKNIRTIPLCSEALQPGNMIQVSGWGRTQESGYSSDELRTIFMPIIEKQECLKKYKKVSVKISDSVVCAYDGGNKDSCRGDSGGPGVFGGELCAVVSWGMGCGRVEYPGLYTSIDVVRDFIEESMKE</sequence>
<organism evidence="8">
    <name type="scientific">Musca domestica</name>
    <name type="common">House fly</name>
    <dbReference type="NCBI Taxonomy" id="7370"/>
    <lineage>
        <taxon>Eukaryota</taxon>
        <taxon>Metazoa</taxon>
        <taxon>Ecdysozoa</taxon>
        <taxon>Arthropoda</taxon>
        <taxon>Hexapoda</taxon>
        <taxon>Insecta</taxon>
        <taxon>Pterygota</taxon>
        <taxon>Neoptera</taxon>
        <taxon>Endopterygota</taxon>
        <taxon>Diptera</taxon>
        <taxon>Brachycera</taxon>
        <taxon>Muscomorpha</taxon>
        <taxon>Muscoidea</taxon>
        <taxon>Muscidae</taxon>
        <taxon>Musca</taxon>
    </lineage>
</organism>
<dbReference type="VEuPathDB" id="VectorBase:MDOMA2_002102"/>
<dbReference type="GO" id="GO:0004252">
    <property type="term" value="F:serine-type endopeptidase activity"/>
    <property type="evidence" value="ECO:0007669"/>
    <property type="project" value="InterPro"/>
</dbReference>
<keyword evidence="4" id="KW-0720">Serine protease</keyword>
<dbReference type="AlphaFoldDB" id="A0A1I8ME02"/>
<dbReference type="InterPro" id="IPR050430">
    <property type="entry name" value="Peptidase_S1"/>
</dbReference>
<dbReference type="PRINTS" id="PR00722">
    <property type="entry name" value="CHYMOTRYPSIN"/>
</dbReference>
<feature type="domain" description="Peptidase S1" evidence="7">
    <location>
        <begin position="21"/>
        <end position="244"/>
    </location>
</feature>
<dbReference type="KEGG" id="mde:101892918"/>
<dbReference type="PROSITE" id="PS00134">
    <property type="entry name" value="TRYPSIN_HIS"/>
    <property type="match status" value="1"/>
</dbReference>